<keyword evidence="2" id="KW-1185">Reference proteome</keyword>
<sequence>MSSPILPRYLFISLKSEFTAAISGSEREEGLHTNTLTATGLADSEKGYSTTFIVVGLTSSSEEAAEITSMATKEVLDAGLLLDLKFKEIEALERIVVCLPREVEHH</sequence>
<protein>
    <submittedName>
        <fullName evidence="1">Uncharacterized protein</fullName>
    </submittedName>
</protein>
<dbReference type="HOGENOM" id="CLU_147624_2_0_1"/>
<dbReference type="EMBL" id="KI393980">
    <property type="protein sequence ID" value="ERN05683.1"/>
    <property type="molecule type" value="Genomic_DNA"/>
</dbReference>
<proteinExistence type="predicted"/>
<accession>W1PCL8</accession>
<organism evidence="1 2">
    <name type="scientific">Amborella trichopoda</name>
    <dbReference type="NCBI Taxonomy" id="13333"/>
    <lineage>
        <taxon>Eukaryota</taxon>
        <taxon>Viridiplantae</taxon>
        <taxon>Streptophyta</taxon>
        <taxon>Embryophyta</taxon>
        <taxon>Tracheophyta</taxon>
        <taxon>Spermatophyta</taxon>
        <taxon>Magnoliopsida</taxon>
        <taxon>Amborellales</taxon>
        <taxon>Amborellaceae</taxon>
        <taxon>Amborella</taxon>
    </lineage>
</organism>
<dbReference type="Proteomes" id="UP000017836">
    <property type="component" value="Unassembled WGS sequence"/>
</dbReference>
<evidence type="ECO:0000313" key="1">
    <source>
        <dbReference type="EMBL" id="ERN05683.1"/>
    </source>
</evidence>
<gene>
    <name evidence="1" type="ORF">AMTR_s00006p00189920</name>
</gene>
<name>W1PCL8_AMBTC</name>
<dbReference type="Gramene" id="ERN05683">
    <property type="protein sequence ID" value="ERN05683"/>
    <property type="gene ID" value="AMTR_s00006p00189920"/>
</dbReference>
<dbReference type="AlphaFoldDB" id="W1PCL8"/>
<reference evidence="2" key="1">
    <citation type="journal article" date="2013" name="Science">
        <title>The Amborella genome and the evolution of flowering plants.</title>
        <authorList>
            <consortium name="Amborella Genome Project"/>
        </authorList>
    </citation>
    <scope>NUCLEOTIDE SEQUENCE [LARGE SCALE GENOMIC DNA]</scope>
</reference>
<evidence type="ECO:0000313" key="2">
    <source>
        <dbReference type="Proteomes" id="UP000017836"/>
    </source>
</evidence>